<keyword evidence="1" id="KW-0479">Metal-binding</keyword>
<dbReference type="SMART" id="SM00054">
    <property type="entry name" value="EFh"/>
    <property type="match status" value="2"/>
</dbReference>
<name>A0A164XLB6_DAUCS</name>
<dbReference type="InterPro" id="IPR002048">
    <property type="entry name" value="EF_hand_dom"/>
</dbReference>
<gene>
    <name evidence="4" type="ORF">DCAR_0518932</name>
</gene>
<dbReference type="SUPFAM" id="SSF47473">
    <property type="entry name" value="EF-hand"/>
    <property type="match status" value="1"/>
</dbReference>
<evidence type="ECO:0000313" key="5">
    <source>
        <dbReference type="Proteomes" id="UP000077755"/>
    </source>
</evidence>
<dbReference type="OrthoDB" id="26525at2759"/>
<evidence type="ECO:0000256" key="3">
    <source>
        <dbReference type="ARBA" id="ARBA00022837"/>
    </source>
</evidence>
<dbReference type="GO" id="GO:0005509">
    <property type="term" value="F:calcium ion binding"/>
    <property type="evidence" value="ECO:0007669"/>
    <property type="project" value="InterPro"/>
</dbReference>
<evidence type="ECO:0000256" key="2">
    <source>
        <dbReference type="ARBA" id="ARBA00022737"/>
    </source>
</evidence>
<dbReference type="PROSITE" id="PS00018">
    <property type="entry name" value="EF_HAND_1"/>
    <property type="match status" value="2"/>
</dbReference>
<evidence type="ECO:0000313" key="4">
    <source>
        <dbReference type="EMBL" id="WOG99579.1"/>
    </source>
</evidence>
<dbReference type="Proteomes" id="UP000077755">
    <property type="component" value="Chromosome 5"/>
</dbReference>
<dbReference type="PANTHER" id="PTHR10891">
    <property type="entry name" value="EF-HAND CALCIUM-BINDING DOMAIN CONTAINING PROTEIN"/>
    <property type="match status" value="1"/>
</dbReference>
<dbReference type="Pfam" id="PF13499">
    <property type="entry name" value="EF-hand_7"/>
    <property type="match status" value="1"/>
</dbReference>
<dbReference type="InterPro" id="IPR011992">
    <property type="entry name" value="EF-hand-dom_pair"/>
</dbReference>
<evidence type="ECO:0000256" key="1">
    <source>
        <dbReference type="ARBA" id="ARBA00022723"/>
    </source>
</evidence>
<sequence length="165" mass="19220">MELRSVSFIYICMFLNWLSELHDFYSLKLHATLDFIYKNSAAEKRSLPEEDSDSGHEPVLLPGDVEFVFEKLGFICSSGEKFDEMENLFDENEPSIDEVKQAFCVFDENCDGYIDEYELKKVLERLGFQGLCTTECQRMIAAYDFNGDHKIDFADFFRIVQDSFC</sequence>
<keyword evidence="5" id="KW-1185">Reference proteome</keyword>
<reference evidence="4" key="2">
    <citation type="submission" date="2022-03" db="EMBL/GenBank/DDBJ databases">
        <title>Draft title - Genomic analysis of global carrot germplasm unveils the trajectory of domestication and the origin of high carotenoid orange carrot.</title>
        <authorList>
            <person name="Iorizzo M."/>
            <person name="Ellison S."/>
            <person name="Senalik D."/>
            <person name="Macko-Podgorni A."/>
            <person name="Grzebelus D."/>
            <person name="Bostan H."/>
            <person name="Rolling W."/>
            <person name="Curaba J."/>
            <person name="Simon P."/>
        </authorList>
    </citation>
    <scope>NUCLEOTIDE SEQUENCE</scope>
    <source>
        <tissue evidence="4">Leaf</tissue>
    </source>
</reference>
<keyword evidence="2" id="KW-0677">Repeat</keyword>
<dbReference type="OMA" id="ESYSCEE"/>
<proteinExistence type="predicted"/>
<dbReference type="Gramene" id="KZM93321">
    <property type="protein sequence ID" value="KZM93321"/>
    <property type="gene ID" value="DCAR_016566"/>
</dbReference>
<dbReference type="InterPro" id="IPR018247">
    <property type="entry name" value="EF_Hand_1_Ca_BS"/>
</dbReference>
<reference evidence="4" key="1">
    <citation type="journal article" date="2016" name="Nat. Genet.">
        <title>A high-quality carrot genome assembly provides new insights into carotenoid accumulation and asterid genome evolution.</title>
        <authorList>
            <person name="Iorizzo M."/>
            <person name="Ellison S."/>
            <person name="Senalik D."/>
            <person name="Zeng P."/>
            <person name="Satapoomin P."/>
            <person name="Huang J."/>
            <person name="Bowman M."/>
            <person name="Iovene M."/>
            <person name="Sanseverino W."/>
            <person name="Cavagnaro P."/>
            <person name="Yildiz M."/>
            <person name="Macko-Podgorni A."/>
            <person name="Moranska E."/>
            <person name="Grzebelus E."/>
            <person name="Grzebelus D."/>
            <person name="Ashrafi H."/>
            <person name="Zheng Z."/>
            <person name="Cheng S."/>
            <person name="Spooner D."/>
            <person name="Van Deynze A."/>
            <person name="Simon P."/>
        </authorList>
    </citation>
    <scope>NUCLEOTIDE SEQUENCE</scope>
    <source>
        <tissue evidence="4">Leaf</tissue>
    </source>
</reference>
<organism evidence="4 5">
    <name type="scientific">Daucus carota subsp. sativus</name>
    <name type="common">Carrot</name>
    <dbReference type="NCBI Taxonomy" id="79200"/>
    <lineage>
        <taxon>Eukaryota</taxon>
        <taxon>Viridiplantae</taxon>
        <taxon>Streptophyta</taxon>
        <taxon>Embryophyta</taxon>
        <taxon>Tracheophyta</taxon>
        <taxon>Spermatophyta</taxon>
        <taxon>Magnoliopsida</taxon>
        <taxon>eudicotyledons</taxon>
        <taxon>Gunneridae</taxon>
        <taxon>Pentapetalae</taxon>
        <taxon>asterids</taxon>
        <taxon>campanulids</taxon>
        <taxon>Apiales</taxon>
        <taxon>Apiaceae</taxon>
        <taxon>Apioideae</taxon>
        <taxon>Scandiceae</taxon>
        <taxon>Daucinae</taxon>
        <taxon>Daucus</taxon>
        <taxon>Daucus sect. Daucus</taxon>
    </lineage>
</organism>
<dbReference type="EMBL" id="CP093347">
    <property type="protein sequence ID" value="WOG99579.1"/>
    <property type="molecule type" value="Genomic_DNA"/>
</dbReference>
<keyword evidence="3" id="KW-0106">Calcium</keyword>
<dbReference type="Gene3D" id="1.10.238.10">
    <property type="entry name" value="EF-hand"/>
    <property type="match status" value="1"/>
</dbReference>
<dbReference type="CDD" id="cd00051">
    <property type="entry name" value="EFh"/>
    <property type="match status" value="1"/>
</dbReference>
<dbReference type="AlphaFoldDB" id="A0A164XLB6"/>
<dbReference type="KEGG" id="dcr:108221213"/>
<dbReference type="PROSITE" id="PS50222">
    <property type="entry name" value="EF_HAND_2"/>
    <property type="match status" value="1"/>
</dbReference>
<dbReference type="InterPro" id="IPR039647">
    <property type="entry name" value="EF_hand_pair_protein_CML-like"/>
</dbReference>
<protein>
    <submittedName>
        <fullName evidence="4">Uncharacterized protein</fullName>
    </submittedName>
</protein>
<accession>A0A164XLB6</accession>